<comment type="caution">
    <text evidence="2">The sequence shown here is derived from an EMBL/GenBank/DDBJ whole genome shotgun (WGS) entry which is preliminary data.</text>
</comment>
<organism evidence="2 3">
    <name type="scientific">Tanacetum coccineum</name>
    <dbReference type="NCBI Taxonomy" id="301880"/>
    <lineage>
        <taxon>Eukaryota</taxon>
        <taxon>Viridiplantae</taxon>
        <taxon>Streptophyta</taxon>
        <taxon>Embryophyta</taxon>
        <taxon>Tracheophyta</taxon>
        <taxon>Spermatophyta</taxon>
        <taxon>Magnoliopsida</taxon>
        <taxon>eudicotyledons</taxon>
        <taxon>Gunneridae</taxon>
        <taxon>Pentapetalae</taxon>
        <taxon>asterids</taxon>
        <taxon>campanulids</taxon>
        <taxon>Asterales</taxon>
        <taxon>Asteraceae</taxon>
        <taxon>Asteroideae</taxon>
        <taxon>Anthemideae</taxon>
        <taxon>Anthemidinae</taxon>
        <taxon>Tanacetum</taxon>
    </lineage>
</organism>
<name>A0ABQ5FXW0_9ASTR</name>
<dbReference type="GO" id="GO:0003964">
    <property type="term" value="F:RNA-directed DNA polymerase activity"/>
    <property type="evidence" value="ECO:0007669"/>
    <property type="project" value="UniProtKB-KW"/>
</dbReference>
<feature type="compositionally biased region" description="Polar residues" evidence="1">
    <location>
        <begin position="153"/>
        <end position="166"/>
    </location>
</feature>
<reference evidence="2" key="2">
    <citation type="submission" date="2022-01" db="EMBL/GenBank/DDBJ databases">
        <authorList>
            <person name="Yamashiro T."/>
            <person name="Shiraishi A."/>
            <person name="Satake H."/>
            <person name="Nakayama K."/>
        </authorList>
    </citation>
    <scope>NUCLEOTIDE SEQUENCE</scope>
</reference>
<dbReference type="PANTHER" id="PTHR37610:SF78">
    <property type="entry name" value="GAG-POLYPEPTIDE OF LTR COPIA-TYPE-RELATED"/>
    <property type="match status" value="1"/>
</dbReference>
<evidence type="ECO:0000313" key="3">
    <source>
        <dbReference type="Proteomes" id="UP001151760"/>
    </source>
</evidence>
<keyword evidence="2" id="KW-0695">RNA-directed DNA polymerase</keyword>
<evidence type="ECO:0000313" key="2">
    <source>
        <dbReference type="EMBL" id="GJT67542.1"/>
    </source>
</evidence>
<evidence type="ECO:0000256" key="1">
    <source>
        <dbReference type="SAM" id="MobiDB-lite"/>
    </source>
</evidence>
<proteinExistence type="predicted"/>
<accession>A0ABQ5FXW0</accession>
<keyword evidence="2" id="KW-0548">Nucleotidyltransferase</keyword>
<dbReference type="Proteomes" id="UP001151760">
    <property type="component" value="Unassembled WGS sequence"/>
</dbReference>
<feature type="region of interest" description="Disordered" evidence="1">
    <location>
        <begin position="465"/>
        <end position="486"/>
    </location>
</feature>
<keyword evidence="2" id="KW-0808">Transferase</keyword>
<protein>
    <submittedName>
        <fullName evidence="2">Reverse transcriptase domain-containing protein</fullName>
    </submittedName>
</protein>
<feature type="region of interest" description="Disordered" evidence="1">
    <location>
        <begin position="144"/>
        <end position="167"/>
    </location>
</feature>
<sequence>MNSSLDSINDIREDYVEGLEKGIGMPPKRTSTSEAPAMTQAAIKKTKAPVARQCSYKEFMSCQPINFKGTEGAVGLIRWFERTESVFSRSNCTEDCKVKFATGTLTEEALSWWNSFAQPIGIEDAYKITWVTKHTPVQVSSDHKRKFDDKRTFNNNRYNNHQPQQNKRQETFRSYAVTPTENNGYTGNRFIIVRNCNLLPRDIALIKFNTCTRWPSDKILQKQTASHGSNLLLVIVTCHACGEKGHYASIQCERHNTHAQEKSLLHVWSIAMTFALRNHNKIGFIDGSHEKDNTNHALANQWDMCNSVVFTWILNSLSSDLYAGAIYAKSASELWNDLKDNYDKVNGSVVFNLHKSINFLNQSGASLADYYNNLNSLWKQFDAMFLMGLDDNYLAIRSNILTREPLPLVKAAFAIVSGEESHRNITFVGATKPTATAFAAKTFDKKKLVGYPVGYVKRNFNPKSVSSNNTSTSIHSNNASSNTASNSHVSLFNEQLARLMNLLNDNGVSTANANMAGLTVGHPCNTPNLGRSGIRVRGVLLQDQ</sequence>
<dbReference type="EMBL" id="BQNB010017818">
    <property type="protein sequence ID" value="GJT67542.1"/>
    <property type="molecule type" value="Genomic_DNA"/>
</dbReference>
<dbReference type="PANTHER" id="PTHR37610">
    <property type="entry name" value="CCHC-TYPE DOMAIN-CONTAINING PROTEIN"/>
    <property type="match status" value="1"/>
</dbReference>
<keyword evidence="3" id="KW-1185">Reference proteome</keyword>
<reference evidence="2" key="1">
    <citation type="journal article" date="2022" name="Int. J. Mol. Sci.">
        <title>Draft Genome of Tanacetum Coccineum: Genomic Comparison of Closely Related Tanacetum-Family Plants.</title>
        <authorList>
            <person name="Yamashiro T."/>
            <person name="Shiraishi A."/>
            <person name="Nakayama K."/>
            <person name="Satake H."/>
        </authorList>
    </citation>
    <scope>NUCLEOTIDE SEQUENCE</scope>
</reference>
<gene>
    <name evidence="2" type="ORF">Tco_1019022</name>
</gene>